<sequence>MVAEIFICYSRSQETEGLETVHTSLGGNAVAPEGGSFLEPPSIAKVPGEEIFKKQIDLVPCLAEKNEKQSQKDEGFDTKAVVEETNQIAEKEQVC</sequence>
<reference evidence="1" key="1">
    <citation type="submission" date="2022-11" db="EMBL/GenBank/DDBJ databases">
        <authorList>
            <person name="Hyden B.L."/>
            <person name="Feng K."/>
            <person name="Yates T."/>
            <person name="Jawdy S."/>
            <person name="Smart L.B."/>
            <person name="Muchero W."/>
        </authorList>
    </citation>
    <scope>NUCLEOTIDE SEQUENCE</scope>
    <source>
        <tissue evidence="1">Shoot tip</tissue>
    </source>
</reference>
<organism evidence="1 2">
    <name type="scientific">Salix koriyanagi</name>
    <dbReference type="NCBI Taxonomy" id="2511006"/>
    <lineage>
        <taxon>Eukaryota</taxon>
        <taxon>Viridiplantae</taxon>
        <taxon>Streptophyta</taxon>
        <taxon>Embryophyta</taxon>
        <taxon>Tracheophyta</taxon>
        <taxon>Spermatophyta</taxon>
        <taxon>Magnoliopsida</taxon>
        <taxon>eudicotyledons</taxon>
        <taxon>Gunneridae</taxon>
        <taxon>Pentapetalae</taxon>
        <taxon>rosids</taxon>
        <taxon>fabids</taxon>
        <taxon>Malpighiales</taxon>
        <taxon>Salicaceae</taxon>
        <taxon>Saliceae</taxon>
        <taxon>Salix</taxon>
    </lineage>
</organism>
<dbReference type="Proteomes" id="UP001151752">
    <property type="component" value="Chromosome 16"/>
</dbReference>
<reference evidence="1" key="2">
    <citation type="journal article" date="2023" name="Int. J. Mol. Sci.">
        <title>De Novo Assembly and Annotation of 11 Diverse Shrub Willow (Salix) Genomes Reveals Novel Gene Organization in Sex-Linked Regions.</title>
        <authorList>
            <person name="Hyden B."/>
            <person name="Feng K."/>
            <person name="Yates T.B."/>
            <person name="Jawdy S."/>
            <person name="Cereghino C."/>
            <person name="Smart L.B."/>
            <person name="Muchero W."/>
        </authorList>
    </citation>
    <scope>NUCLEOTIDE SEQUENCE</scope>
    <source>
        <tissue evidence="1">Shoot tip</tissue>
    </source>
</reference>
<protein>
    <submittedName>
        <fullName evidence="1">Uncharacterized protein</fullName>
    </submittedName>
</protein>
<dbReference type="EMBL" id="JAPFFM010000001">
    <property type="protein sequence ID" value="KAJ6775798.1"/>
    <property type="molecule type" value="Genomic_DNA"/>
</dbReference>
<keyword evidence="2" id="KW-1185">Reference proteome</keyword>
<dbReference type="AlphaFoldDB" id="A0A9Q1ALL1"/>
<proteinExistence type="predicted"/>
<comment type="caution">
    <text evidence="1">The sequence shown here is derived from an EMBL/GenBank/DDBJ whole genome shotgun (WGS) entry which is preliminary data.</text>
</comment>
<evidence type="ECO:0000313" key="1">
    <source>
        <dbReference type="EMBL" id="KAJ6775798.1"/>
    </source>
</evidence>
<accession>A0A9Q1ALL1</accession>
<evidence type="ECO:0000313" key="2">
    <source>
        <dbReference type="Proteomes" id="UP001151752"/>
    </source>
</evidence>
<name>A0A9Q1ALL1_9ROSI</name>
<gene>
    <name evidence="1" type="ORF">OIU74_000064</name>
</gene>